<dbReference type="InterPro" id="IPR023485">
    <property type="entry name" value="Ptyr_pPase"/>
</dbReference>
<evidence type="ECO:0000256" key="3">
    <source>
        <dbReference type="ARBA" id="ARBA00022801"/>
    </source>
</evidence>
<dbReference type="PRINTS" id="PR00719">
    <property type="entry name" value="LMWPTPASE"/>
</dbReference>
<keyword evidence="3" id="KW-0378">Hydrolase</keyword>
<dbReference type="InterPro" id="IPR036196">
    <property type="entry name" value="Ptyr_pPase_sf"/>
</dbReference>
<evidence type="ECO:0000259" key="7">
    <source>
        <dbReference type="SMART" id="SM00226"/>
    </source>
</evidence>
<evidence type="ECO:0000313" key="9">
    <source>
        <dbReference type="Proteomes" id="UP000199256"/>
    </source>
</evidence>
<evidence type="ECO:0000256" key="6">
    <source>
        <dbReference type="PIRSR" id="PIRSR617867-1"/>
    </source>
</evidence>
<dbReference type="EMBL" id="FOAA01000003">
    <property type="protein sequence ID" value="SEK59164.1"/>
    <property type="molecule type" value="Genomic_DNA"/>
</dbReference>
<dbReference type="STRING" id="1396821.SAMN05444515_10375"/>
<dbReference type="SUPFAM" id="SSF52788">
    <property type="entry name" value="Phosphotyrosine protein phosphatases I"/>
    <property type="match status" value="1"/>
</dbReference>
<evidence type="ECO:0000256" key="4">
    <source>
        <dbReference type="ARBA" id="ARBA00022912"/>
    </source>
</evidence>
<gene>
    <name evidence="8" type="ORF">SAMN05444515_10375</name>
</gene>
<comment type="similarity">
    <text evidence="1">Belongs to the low molecular weight phosphotyrosine protein phosphatase family.</text>
</comment>
<feature type="domain" description="Phosphotyrosine protein phosphatase I" evidence="7">
    <location>
        <begin position="350"/>
        <end position="500"/>
    </location>
</feature>
<organism evidence="8 9">
    <name type="scientific">Ectothiorhodospira marina</name>
    <dbReference type="NCBI Taxonomy" id="1396821"/>
    <lineage>
        <taxon>Bacteria</taxon>
        <taxon>Pseudomonadati</taxon>
        <taxon>Pseudomonadota</taxon>
        <taxon>Gammaproteobacteria</taxon>
        <taxon>Chromatiales</taxon>
        <taxon>Ectothiorhodospiraceae</taxon>
        <taxon>Ectothiorhodospira</taxon>
    </lineage>
</organism>
<accession>A0A1H7I9Z0</accession>
<dbReference type="Pfam" id="PF01451">
    <property type="entry name" value="LMWPc"/>
    <property type="match status" value="1"/>
</dbReference>
<keyword evidence="9" id="KW-1185">Reference proteome</keyword>
<dbReference type="InterPro" id="IPR017867">
    <property type="entry name" value="Tyr_phospatase_low_mol_wt"/>
</dbReference>
<dbReference type="SMART" id="SM00226">
    <property type="entry name" value="LMWPc"/>
    <property type="match status" value="1"/>
</dbReference>
<feature type="active site" description="Nucleophile" evidence="6">
    <location>
        <position position="356"/>
    </location>
</feature>
<evidence type="ECO:0000256" key="1">
    <source>
        <dbReference type="ARBA" id="ARBA00011063"/>
    </source>
</evidence>
<name>A0A1H7I9Z0_9GAMM</name>
<dbReference type="Proteomes" id="UP000199256">
    <property type="component" value="Unassembled WGS sequence"/>
</dbReference>
<dbReference type="InterPro" id="IPR050438">
    <property type="entry name" value="LMW_PTPase"/>
</dbReference>
<comment type="catalytic activity">
    <reaction evidence="5">
        <text>O-phospho-L-tyrosyl-[protein] + H2O = L-tyrosyl-[protein] + phosphate</text>
        <dbReference type="Rhea" id="RHEA:10684"/>
        <dbReference type="Rhea" id="RHEA-COMP:10136"/>
        <dbReference type="Rhea" id="RHEA-COMP:20101"/>
        <dbReference type="ChEBI" id="CHEBI:15377"/>
        <dbReference type="ChEBI" id="CHEBI:43474"/>
        <dbReference type="ChEBI" id="CHEBI:46858"/>
        <dbReference type="ChEBI" id="CHEBI:61978"/>
        <dbReference type="EC" id="3.1.3.48"/>
    </reaction>
</comment>
<feature type="active site" evidence="6">
    <location>
        <position position="362"/>
    </location>
</feature>
<reference evidence="9" key="1">
    <citation type="submission" date="2016-10" db="EMBL/GenBank/DDBJ databases">
        <authorList>
            <person name="Varghese N."/>
            <person name="Submissions S."/>
        </authorList>
    </citation>
    <scope>NUCLEOTIDE SEQUENCE [LARGE SCALE GENOMIC DNA]</scope>
    <source>
        <strain evidence="9">DSM 241</strain>
    </source>
</reference>
<evidence type="ECO:0000256" key="5">
    <source>
        <dbReference type="ARBA" id="ARBA00051722"/>
    </source>
</evidence>
<dbReference type="AlphaFoldDB" id="A0A1H7I9Z0"/>
<sequence length="507" mass="57046">MKAPHSDILLVGGSPEVILTFVRSLARQGHRLDSLNDTPLSHACQSRYLQKVLPFPHDPKEAQDRLIKALAEGQYDHIVPLDANASHHIQTTRTQYPDRFGHARIHQSHPAPITLQAPRTSPDVKTKIIGLLTFAHNQEITAAVQFRSLRHDTRGHHGYCVSEAPNEQILRLAEQFIRLHRLEGPITLYFAYTPGADGYHIIGAIPHWDDALPLAVHVGADLPIHWIAPPQAATPMPSYRPGIYCRNGRHDSLLLQKAFGQARRKGTRQLFGTLARTFLEILRPAWRKEVHGSHAWQDPNPQWTEYARILAQLVSDASARIATLRRWQARQRARRVHHRIRLDEQADRSTRLLSLCFGNICRSPYAAYRLERILCSNAPSPCWHIESSGILPKPGRQPPHEAQIAAQTLGTPIDAHSSRHSAPCDLTQHHVILIFDRQNLHHLRDTGILGHPGIAVAMLGDYLPPSRQGCEISDPYGGDINEFIQTYRVIDEGLTALTQATQRQHTS</sequence>
<protein>
    <recommendedName>
        <fullName evidence="2">protein-tyrosine-phosphatase</fullName>
        <ecNumber evidence="2">3.1.3.48</ecNumber>
    </recommendedName>
</protein>
<evidence type="ECO:0000313" key="8">
    <source>
        <dbReference type="EMBL" id="SEK59164.1"/>
    </source>
</evidence>
<dbReference type="GO" id="GO:0004725">
    <property type="term" value="F:protein tyrosine phosphatase activity"/>
    <property type="evidence" value="ECO:0007669"/>
    <property type="project" value="UniProtKB-EC"/>
</dbReference>
<feature type="active site" description="Proton donor" evidence="6">
    <location>
        <position position="474"/>
    </location>
</feature>
<dbReference type="PANTHER" id="PTHR11717">
    <property type="entry name" value="LOW MOLECULAR WEIGHT PROTEIN TYROSINE PHOSPHATASE"/>
    <property type="match status" value="1"/>
</dbReference>
<keyword evidence="4" id="KW-0904">Protein phosphatase</keyword>
<proteinExistence type="inferred from homology"/>
<dbReference type="PANTHER" id="PTHR11717:SF31">
    <property type="entry name" value="LOW MOLECULAR WEIGHT PROTEIN-TYROSINE-PHOSPHATASE ETP-RELATED"/>
    <property type="match status" value="1"/>
</dbReference>
<evidence type="ECO:0000256" key="2">
    <source>
        <dbReference type="ARBA" id="ARBA00013064"/>
    </source>
</evidence>
<dbReference type="EC" id="3.1.3.48" evidence="2"/>
<dbReference type="Gene3D" id="3.40.50.2300">
    <property type="match status" value="1"/>
</dbReference>